<dbReference type="GO" id="GO:0046872">
    <property type="term" value="F:metal ion binding"/>
    <property type="evidence" value="ECO:0007669"/>
    <property type="project" value="UniProtKB-KW"/>
</dbReference>
<evidence type="ECO:0000256" key="3">
    <source>
        <dbReference type="ARBA" id="ARBA00022448"/>
    </source>
</evidence>
<keyword evidence="16" id="KW-1185">Reference proteome</keyword>
<keyword evidence="3" id="KW-0813">Transport</keyword>
<comment type="similarity">
    <text evidence="12">Belongs to the cytochrome b561 family.</text>
</comment>
<evidence type="ECO:0000256" key="8">
    <source>
        <dbReference type="ARBA" id="ARBA00022982"/>
    </source>
</evidence>
<dbReference type="Pfam" id="PF01292">
    <property type="entry name" value="Ni_hydr_CYTB"/>
    <property type="match status" value="1"/>
</dbReference>
<protein>
    <submittedName>
        <fullName evidence="15">Cytochrome b</fullName>
    </submittedName>
</protein>
<dbReference type="Proteomes" id="UP000468943">
    <property type="component" value="Unassembled WGS sequence"/>
</dbReference>
<dbReference type="RefSeq" id="WP_160598490.1">
    <property type="nucleotide sequence ID" value="NZ_WTYS01000001.1"/>
</dbReference>
<evidence type="ECO:0000256" key="5">
    <source>
        <dbReference type="ARBA" id="ARBA00022617"/>
    </source>
</evidence>
<feature type="transmembrane region" description="Helical" evidence="13">
    <location>
        <begin position="87"/>
        <end position="106"/>
    </location>
</feature>
<evidence type="ECO:0000256" key="11">
    <source>
        <dbReference type="ARBA" id="ARBA00023136"/>
    </source>
</evidence>
<organism evidence="15 16">
    <name type="scientific">Pontixanthobacter gangjinensis</name>
    <dbReference type="NCBI Taxonomy" id="1028742"/>
    <lineage>
        <taxon>Bacteria</taxon>
        <taxon>Pseudomonadati</taxon>
        <taxon>Pseudomonadota</taxon>
        <taxon>Alphaproteobacteria</taxon>
        <taxon>Sphingomonadales</taxon>
        <taxon>Erythrobacteraceae</taxon>
        <taxon>Pontixanthobacter</taxon>
    </lineage>
</organism>
<dbReference type="PANTHER" id="PTHR30529:SF1">
    <property type="entry name" value="CYTOCHROME B561 HOMOLOG 2"/>
    <property type="match status" value="1"/>
</dbReference>
<evidence type="ECO:0000256" key="12">
    <source>
        <dbReference type="ARBA" id="ARBA00037975"/>
    </source>
</evidence>
<evidence type="ECO:0000313" key="16">
    <source>
        <dbReference type="Proteomes" id="UP000468943"/>
    </source>
</evidence>
<dbReference type="OrthoDB" id="1247465at2"/>
<dbReference type="GO" id="GO:0009055">
    <property type="term" value="F:electron transfer activity"/>
    <property type="evidence" value="ECO:0007669"/>
    <property type="project" value="InterPro"/>
</dbReference>
<comment type="caution">
    <text evidence="15">The sequence shown here is derived from an EMBL/GenBank/DDBJ whole genome shotgun (WGS) entry which is preliminary data.</text>
</comment>
<name>A0A6I4SP29_9SPHN</name>
<dbReference type="InterPro" id="IPR016174">
    <property type="entry name" value="Di-haem_cyt_TM"/>
</dbReference>
<reference evidence="15 16" key="1">
    <citation type="submission" date="2019-12" db="EMBL/GenBank/DDBJ databases">
        <title>Genomic-based taxomic classification of the family Erythrobacteraceae.</title>
        <authorList>
            <person name="Xu L."/>
        </authorList>
    </citation>
    <scope>NUCLEOTIDE SEQUENCE [LARGE SCALE GENOMIC DNA]</scope>
    <source>
        <strain evidence="15 16">JCM 17802</strain>
    </source>
</reference>
<proteinExistence type="inferred from homology"/>
<comment type="subcellular location">
    <subcellularLocation>
        <location evidence="2">Cell membrane</location>
        <topology evidence="2">Multi-pass membrane protein</topology>
    </subcellularLocation>
</comment>
<evidence type="ECO:0000256" key="1">
    <source>
        <dbReference type="ARBA" id="ARBA00001970"/>
    </source>
</evidence>
<dbReference type="InterPro" id="IPR052168">
    <property type="entry name" value="Cytochrome_b561_oxidase"/>
</dbReference>
<keyword evidence="11 13" id="KW-0472">Membrane</keyword>
<evidence type="ECO:0000259" key="14">
    <source>
        <dbReference type="Pfam" id="PF01292"/>
    </source>
</evidence>
<accession>A0A6I4SP29</accession>
<dbReference type="GO" id="GO:0020037">
    <property type="term" value="F:heme binding"/>
    <property type="evidence" value="ECO:0007669"/>
    <property type="project" value="TreeGrafter"/>
</dbReference>
<feature type="transmembrane region" description="Helical" evidence="13">
    <location>
        <begin position="150"/>
        <end position="168"/>
    </location>
</feature>
<comment type="cofactor">
    <cofactor evidence="1">
        <name>heme b</name>
        <dbReference type="ChEBI" id="CHEBI:60344"/>
    </cofactor>
</comment>
<dbReference type="PANTHER" id="PTHR30529">
    <property type="entry name" value="CYTOCHROME B561"/>
    <property type="match status" value="1"/>
</dbReference>
<feature type="domain" description="Cytochrome b561 bacterial/Ni-hydrogenase" evidence="14">
    <location>
        <begin position="9"/>
        <end position="179"/>
    </location>
</feature>
<sequence length="186" mass="20648">MMSAASQSRYSKGAMIFHWVIAIAVIVNWRLVEAAEHLTGDDKGWWMGHHKALGMTILFLTIGRLLWRWTHPVPALPSKLAAWERILVRAVHIIFYVLLVGLPLGGWLATSYFGGFIDIWGLFTVPGLPVGDSRETGKAIIGLHKTGGEVFMYLIGLHILGALKHTFFDKNGGIFKMLPFGQVPNS</sequence>
<gene>
    <name evidence="15" type="ORF">GRI36_10975</name>
</gene>
<evidence type="ECO:0000256" key="7">
    <source>
        <dbReference type="ARBA" id="ARBA00022723"/>
    </source>
</evidence>
<dbReference type="GO" id="GO:0022904">
    <property type="term" value="P:respiratory electron transport chain"/>
    <property type="evidence" value="ECO:0007669"/>
    <property type="project" value="InterPro"/>
</dbReference>
<keyword evidence="8" id="KW-0249">Electron transport</keyword>
<dbReference type="AlphaFoldDB" id="A0A6I4SP29"/>
<dbReference type="InterPro" id="IPR011577">
    <property type="entry name" value="Cyt_b561_bac/Ni-Hgenase"/>
</dbReference>
<dbReference type="SUPFAM" id="SSF81342">
    <property type="entry name" value="Transmembrane di-heme cytochromes"/>
    <property type="match status" value="1"/>
</dbReference>
<keyword evidence="5" id="KW-0349">Heme</keyword>
<evidence type="ECO:0000256" key="9">
    <source>
        <dbReference type="ARBA" id="ARBA00022989"/>
    </source>
</evidence>
<feature type="transmembrane region" description="Helical" evidence="13">
    <location>
        <begin position="50"/>
        <end position="67"/>
    </location>
</feature>
<keyword evidence="9 13" id="KW-1133">Transmembrane helix</keyword>
<keyword evidence="4" id="KW-1003">Cell membrane</keyword>
<evidence type="ECO:0000256" key="13">
    <source>
        <dbReference type="SAM" id="Phobius"/>
    </source>
</evidence>
<keyword evidence="10" id="KW-0408">Iron</keyword>
<keyword evidence="7" id="KW-0479">Metal-binding</keyword>
<evidence type="ECO:0000313" key="15">
    <source>
        <dbReference type="EMBL" id="MXO57399.1"/>
    </source>
</evidence>
<evidence type="ECO:0000256" key="4">
    <source>
        <dbReference type="ARBA" id="ARBA00022475"/>
    </source>
</evidence>
<dbReference type="EMBL" id="WTYS01000001">
    <property type="protein sequence ID" value="MXO57399.1"/>
    <property type="molecule type" value="Genomic_DNA"/>
</dbReference>
<evidence type="ECO:0000256" key="6">
    <source>
        <dbReference type="ARBA" id="ARBA00022692"/>
    </source>
</evidence>
<evidence type="ECO:0000256" key="2">
    <source>
        <dbReference type="ARBA" id="ARBA00004651"/>
    </source>
</evidence>
<evidence type="ECO:0000256" key="10">
    <source>
        <dbReference type="ARBA" id="ARBA00023004"/>
    </source>
</evidence>
<keyword evidence="6 13" id="KW-0812">Transmembrane</keyword>
<dbReference type="GO" id="GO:0005886">
    <property type="term" value="C:plasma membrane"/>
    <property type="evidence" value="ECO:0007669"/>
    <property type="project" value="UniProtKB-SubCell"/>
</dbReference>